<dbReference type="STRING" id="156889.Mmc1_3028"/>
<evidence type="ECO:0000313" key="5">
    <source>
        <dbReference type="EMBL" id="ABK45519.1"/>
    </source>
</evidence>
<keyword evidence="6" id="KW-1185">Reference proteome</keyword>
<feature type="domain" description="Response regulatory" evidence="3">
    <location>
        <begin position="6"/>
        <end position="150"/>
    </location>
</feature>
<feature type="domain" description="PAS" evidence="4">
    <location>
        <begin position="176"/>
        <end position="251"/>
    </location>
</feature>
<name>A0LC26_MAGMM</name>
<dbReference type="EMBL" id="CP000471">
    <property type="protein sequence ID" value="ABK45519.1"/>
    <property type="molecule type" value="Genomic_DNA"/>
</dbReference>
<keyword evidence="1 2" id="KW-0597">Phosphoprotein</keyword>
<dbReference type="PROSITE" id="PS50110">
    <property type="entry name" value="RESPONSE_REGULATORY"/>
    <property type="match status" value="1"/>
</dbReference>
<reference evidence="5 6" key="2">
    <citation type="journal article" date="2012" name="Int. J. Syst. Evol. Microbiol.">
        <title>Magnetococcus marinus gen. nov., sp. nov., a marine, magnetotactic bacterium that represents a novel lineage (Magnetococcaceae fam. nov.; Magnetococcales ord. nov.) at the base of the Alphaproteobacteria.</title>
        <authorList>
            <person name="Bazylinski D.A."/>
            <person name="Williams T.J."/>
            <person name="Lefevre C.T."/>
            <person name="Berg R.J."/>
            <person name="Zhang C.L."/>
            <person name="Bowser S.S."/>
            <person name="Dean A.J."/>
            <person name="Beveridge T.J."/>
        </authorList>
    </citation>
    <scope>NUCLEOTIDE SEQUENCE [LARGE SCALE GENOMIC DNA]</scope>
    <source>
        <strain evidence="6">ATCC BAA-1437 / JCM 17883 / MC-1</strain>
    </source>
</reference>
<protein>
    <submittedName>
        <fullName evidence="5">Putative PAS/PAC sensor protein</fullName>
    </submittedName>
</protein>
<reference evidence="6" key="1">
    <citation type="journal article" date="2009" name="Appl. Environ. Microbiol.">
        <title>Complete genome sequence of the chemolithoautotrophic marine magnetotactic coccus strain MC-1.</title>
        <authorList>
            <person name="Schubbe S."/>
            <person name="Williams T.J."/>
            <person name="Xie G."/>
            <person name="Kiss H.E."/>
            <person name="Brettin T.S."/>
            <person name="Martinez D."/>
            <person name="Ross C.A."/>
            <person name="Schuler D."/>
            <person name="Cox B.L."/>
            <person name="Nealson K.H."/>
            <person name="Bazylinski D.A."/>
        </authorList>
    </citation>
    <scope>NUCLEOTIDE SEQUENCE [LARGE SCALE GENOMIC DNA]</scope>
    <source>
        <strain evidence="6">ATCC BAA-1437 / JCM 17883 / MC-1</strain>
    </source>
</reference>
<dbReference type="InterPro" id="IPR011006">
    <property type="entry name" value="CheY-like_superfamily"/>
</dbReference>
<dbReference type="InterPro" id="IPR035965">
    <property type="entry name" value="PAS-like_dom_sf"/>
</dbReference>
<dbReference type="SMART" id="SM00091">
    <property type="entry name" value="PAS"/>
    <property type="match status" value="1"/>
</dbReference>
<dbReference type="AlphaFoldDB" id="A0LC26"/>
<dbReference type="Pfam" id="PF00989">
    <property type="entry name" value="PAS"/>
    <property type="match status" value="1"/>
</dbReference>
<dbReference type="InterPro" id="IPR050595">
    <property type="entry name" value="Bact_response_regulator"/>
</dbReference>
<sequence>MTINQRILVVDDDEQLLNVYRNILEPRAKQVSALAMFTDEVEVEPVGLERAFELATALQGVDAVTLVEQSLVDNRPFAVAFVDIRMPPGIDGLETARRIRDLDDRIYIIFVTAYSDRGVDEIQQTIQHDVLLTRKPLTRDEILQLAHNACNRWTQDQQLVNRQLSLEQQVQEHAIARLSMESLVSSLSEGLVVCDAGGMITSSNPAAAAMSRYDEEDILGMSVGGLFPDLVMEDLLSRVQAQGAQQNLSCQLLCGDGAQLPVLLSASAILSVAAHGRAQGSQTACAFVLVWRGLGEN</sequence>
<evidence type="ECO:0000259" key="4">
    <source>
        <dbReference type="PROSITE" id="PS50112"/>
    </source>
</evidence>
<dbReference type="RefSeq" id="WP_011714583.1">
    <property type="nucleotide sequence ID" value="NC_008576.1"/>
</dbReference>
<dbReference type="eggNOG" id="COG3279">
    <property type="taxonomic scope" value="Bacteria"/>
</dbReference>
<dbReference type="Gene3D" id="3.30.450.20">
    <property type="entry name" value="PAS domain"/>
    <property type="match status" value="1"/>
</dbReference>
<dbReference type="InterPro" id="IPR000014">
    <property type="entry name" value="PAS"/>
</dbReference>
<dbReference type="InterPro" id="IPR001789">
    <property type="entry name" value="Sig_transdc_resp-reg_receiver"/>
</dbReference>
<dbReference type="GO" id="GO:0006355">
    <property type="term" value="P:regulation of DNA-templated transcription"/>
    <property type="evidence" value="ECO:0007669"/>
    <property type="project" value="InterPro"/>
</dbReference>
<dbReference type="HOGENOM" id="CLU_1072873_0_0_5"/>
<dbReference type="KEGG" id="mgm:Mmc1_3028"/>
<organism evidence="5 6">
    <name type="scientific">Magnetococcus marinus (strain ATCC BAA-1437 / JCM 17883 / MC-1)</name>
    <dbReference type="NCBI Taxonomy" id="156889"/>
    <lineage>
        <taxon>Bacteria</taxon>
        <taxon>Pseudomonadati</taxon>
        <taxon>Pseudomonadota</taxon>
        <taxon>Magnetococcia</taxon>
        <taxon>Magnetococcales</taxon>
        <taxon>Magnetococcaceae</taxon>
        <taxon>Magnetococcus</taxon>
    </lineage>
</organism>
<proteinExistence type="predicted"/>
<accession>A0LC26</accession>
<evidence type="ECO:0000313" key="6">
    <source>
        <dbReference type="Proteomes" id="UP000002586"/>
    </source>
</evidence>
<feature type="modified residue" description="4-aspartylphosphate" evidence="2">
    <location>
        <position position="83"/>
    </location>
</feature>
<evidence type="ECO:0000256" key="1">
    <source>
        <dbReference type="ARBA" id="ARBA00022553"/>
    </source>
</evidence>
<evidence type="ECO:0000256" key="2">
    <source>
        <dbReference type="PROSITE-ProRule" id="PRU00169"/>
    </source>
</evidence>
<dbReference type="Gene3D" id="3.40.50.2300">
    <property type="match status" value="1"/>
</dbReference>
<dbReference type="Pfam" id="PF00072">
    <property type="entry name" value="Response_reg"/>
    <property type="match status" value="1"/>
</dbReference>
<gene>
    <name evidence="5" type="ordered locus">Mmc1_3028</name>
</gene>
<dbReference type="GO" id="GO:0000160">
    <property type="term" value="P:phosphorelay signal transduction system"/>
    <property type="evidence" value="ECO:0007669"/>
    <property type="project" value="InterPro"/>
</dbReference>
<dbReference type="SUPFAM" id="SSF55785">
    <property type="entry name" value="PYP-like sensor domain (PAS domain)"/>
    <property type="match status" value="1"/>
</dbReference>
<dbReference type="Proteomes" id="UP000002586">
    <property type="component" value="Chromosome"/>
</dbReference>
<dbReference type="PANTHER" id="PTHR44591">
    <property type="entry name" value="STRESS RESPONSE REGULATOR PROTEIN 1"/>
    <property type="match status" value="1"/>
</dbReference>
<evidence type="ECO:0000259" key="3">
    <source>
        <dbReference type="PROSITE" id="PS50110"/>
    </source>
</evidence>
<dbReference type="OrthoDB" id="9814202at2"/>
<dbReference type="InterPro" id="IPR013767">
    <property type="entry name" value="PAS_fold"/>
</dbReference>
<dbReference type="PROSITE" id="PS50112">
    <property type="entry name" value="PAS"/>
    <property type="match status" value="1"/>
</dbReference>
<dbReference type="CDD" id="cd00130">
    <property type="entry name" value="PAS"/>
    <property type="match status" value="1"/>
</dbReference>
<dbReference type="SUPFAM" id="SSF52172">
    <property type="entry name" value="CheY-like"/>
    <property type="match status" value="1"/>
</dbReference>
<dbReference type="PANTHER" id="PTHR44591:SF3">
    <property type="entry name" value="RESPONSE REGULATORY DOMAIN-CONTAINING PROTEIN"/>
    <property type="match status" value="1"/>
</dbReference>